<dbReference type="EMBL" id="FNUS01000001">
    <property type="protein sequence ID" value="SEF74356.1"/>
    <property type="molecule type" value="Genomic_DNA"/>
</dbReference>
<evidence type="ECO:0000313" key="2">
    <source>
        <dbReference type="EMBL" id="SEF74356.1"/>
    </source>
</evidence>
<evidence type="ECO:0000313" key="3">
    <source>
        <dbReference type="Proteomes" id="UP000236738"/>
    </source>
</evidence>
<reference evidence="3" key="1">
    <citation type="submission" date="2016-10" db="EMBL/GenBank/DDBJ databases">
        <authorList>
            <person name="Varghese N."/>
            <person name="Submissions S."/>
        </authorList>
    </citation>
    <scope>NUCLEOTIDE SEQUENCE [LARGE SCALE GENOMIC DNA]</scope>
    <source>
        <strain evidence="3">DSM 21580</strain>
    </source>
</reference>
<name>A0A1H5UH44_9FLAO</name>
<feature type="transmembrane region" description="Helical" evidence="1">
    <location>
        <begin position="77"/>
        <end position="97"/>
    </location>
</feature>
<dbReference type="Proteomes" id="UP000236738">
    <property type="component" value="Unassembled WGS sequence"/>
</dbReference>
<sequence length="98" mass="11502">MKILIILLNLLFAYLLYFFESFTIVIGITGSGAGLDGFNEKYGNLPNYIYYSLALIHVLLFSYFFKSSKLIKVTAIFLIVLIYFYCIFFSDFFKIFFF</sequence>
<feature type="transmembrane region" description="Helical" evidence="1">
    <location>
        <begin position="48"/>
        <end position="65"/>
    </location>
</feature>
<accession>A0A1H5UH44</accession>
<keyword evidence="3" id="KW-1185">Reference proteome</keyword>
<evidence type="ECO:0000256" key="1">
    <source>
        <dbReference type="SAM" id="Phobius"/>
    </source>
</evidence>
<proteinExistence type="predicted"/>
<keyword evidence="1" id="KW-1133">Transmembrane helix</keyword>
<keyword evidence="1" id="KW-0812">Transmembrane</keyword>
<keyword evidence="1" id="KW-0472">Membrane</keyword>
<gene>
    <name evidence="2" type="ORF">SAMN05421847_0795</name>
</gene>
<protein>
    <submittedName>
        <fullName evidence="2">Uncharacterized protein</fullName>
    </submittedName>
</protein>
<organism evidence="2 3">
    <name type="scientific">Halpernia humi</name>
    <dbReference type="NCBI Taxonomy" id="493375"/>
    <lineage>
        <taxon>Bacteria</taxon>
        <taxon>Pseudomonadati</taxon>
        <taxon>Bacteroidota</taxon>
        <taxon>Flavobacteriia</taxon>
        <taxon>Flavobacteriales</taxon>
        <taxon>Weeksellaceae</taxon>
        <taxon>Chryseobacterium group</taxon>
        <taxon>Halpernia</taxon>
    </lineage>
</organism>
<feature type="transmembrane region" description="Helical" evidence="1">
    <location>
        <begin position="7"/>
        <end position="28"/>
    </location>
</feature>
<dbReference type="AlphaFoldDB" id="A0A1H5UH44"/>